<reference evidence="2" key="1">
    <citation type="journal article" date="2003" name="Yunnan Nong Ye Da Xue Xue Bao">
        <title>Preliminary Report of Studies on Genetic Diversity of Rice Dwarf Virus.</title>
        <authorList>
            <person name="Zhang S.B."/>
            <person name="Wu Z.J."/>
            <person name="Duan Y.P."/>
        </authorList>
    </citation>
    <scope>NUCLEOTIDE SEQUENCE</scope>
    <source>
        <strain evidence="2">Chinese Yunnan</strain>
    </source>
</reference>
<feature type="compositionally biased region" description="Basic and acidic residues" evidence="1">
    <location>
        <begin position="63"/>
        <end position="73"/>
    </location>
</feature>
<organismHost>
    <name type="scientific">Alopecurus aequalis</name>
    <dbReference type="NCBI Taxonomy" id="114194"/>
</organismHost>
<evidence type="ECO:0000256" key="1">
    <source>
        <dbReference type="SAM" id="MobiDB-lite"/>
    </source>
</evidence>
<organismHost>
    <name type="scientific">Oryza sativa</name>
    <name type="common">Rice</name>
    <dbReference type="NCBI Taxonomy" id="4530"/>
</organismHost>
<name>Q6PP39_RDV</name>
<organismHost>
    <name type="scientific">Nephotettix cincticeps</name>
    <name type="common">Green rice leafhopper</name>
    <name type="synonym">Selenocephalus cincticeps</name>
    <dbReference type="NCBI Taxonomy" id="94400"/>
</organismHost>
<feature type="region of interest" description="Disordered" evidence="1">
    <location>
        <begin position="63"/>
        <end position="166"/>
    </location>
</feature>
<feature type="compositionally biased region" description="Low complexity" evidence="1">
    <location>
        <begin position="1"/>
        <end position="23"/>
    </location>
</feature>
<reference evidence="2" key="2">
    <citation type="submission" date="2004-04" db="EMBL/GenBank/DDBJ databases">
        <title>Comparison of the gene segments S11 and S12 between Chinese isolates of Rice Dwarf Virus.</title>
        <authorList>
            <person name="Zhang S.B."/>
            <person name="Wu Z.J."/>
            <person name="Duan Y.P."/>
        </authorList>
    </citation>
    <scope>NUCLEOTIDE SEQUENCE</scope>
    <source>
        <strain evidence="2">Chinese Yunnan</strain>
    </source>
</reference>
<organism evidence="2">
    <name type="scientific">Rice dwarf virus</name>
    <name type="common">RDV</name>
    <dbReference type="NCBI Taxonomy" id="10991"/>
    <lineage>
        <taxon>Viruses</taxon>
        <taxon>Riboviria</taxon>
        <taxon>Orthornavirae</taxon>
        <taxon>Duplornaviricota</taxon>
        <taxon>Resentoviricetes</taxon>
        <taxon>Reovirales</taxon>
        <taxon>Sedoreoviridae</taxon>
        <taxon>Phytoreovirus</taxon>
        <taxon>Phytoreovirus alphaoryzae</taxon>
    </lineage>
</organism>
<protein>
    <submittedName>
        <fullName evidence="2">Nonstructural protein</fullName>
    </submittedName>
</protein>
<organismHost>
    <name type="scientific">Echinochloa crus-galli</name>
    <name type="common">Barnyard grass</name>
    <name type="synonym">Panicum crus-galli</name>
    <dbReference type="NCBI Taxonomy" id="90397"/>
</organismHost>
<proteinExistence type="predicted"/>
<accession>Q6PP39</accession>
<feature type="compositionally biased region" description="Basic and acidic residues" evidence="1">
    <location>
        <begin position="122"/>
        <end position="134"/>
    </location>
</feature>
<feature type="region of interest" description="Disordered" evidence="1">
    <location>
        <begin position="1"/>
        <end position="41"/>
    </location>
</feature>
<feature type="compositionally biased region" description="Polar residues" evidence="1">
    <location>
        <begin position="74"/>
        <end position="97"/>
    </location>
</feature>
<evidence type="ECO:0000313" key="2">
    <source>
        <dbReference type="EMBL" id="AAT00513.1"/>
    </source>
</evidence>
<sequence length="312" mass="33927">MFKSGSGSLKRSGSISSVKSFSGDSEKGLLPISRGSVSISSQNSEPLIVPANSSSFAATSDFVPEKTKSEGNLKNKSSVITGNFESSGPTNANSDQNADGDRLVENLLLKESSKGRGPSTSDARHTATDSRLSQEVKQPFSEENAGGNDLNIGRGSHGTGDGIEQYDKSDCEERMSAYHKRVVDTFFKYFEYSAEDGHSTLYSDVAFLCGCGDLGLLVMSRYQEVMTLRVRSAIYGIFCYLQALTAYLTYLGAKVGQVTMLDEELEKYEIRLDVAQDDDPIVFQITTGVFTSGVAHDLRKLTQILEAFSLER</sequence>
<dbReference type="EMBL" id="AY589576">
    <property type="protein sequence ID" value="AAT00513.1"/>
    <property type="molecule type" value="Genomic_RNA"/>
</dbReference>
<organismHost>
    <name type="scientific">Paspalum</name>
    <dbReference type="NCBI Taxonomy" id="147271"/>
</organismHost>